<dbReference type="GeneID" id="97610239"/>
<dbReference type="AlphaFoldDB" id="A0A2V2MST2"/>
<dbReference type="Proteomes" id="UP000245934">
    <property type="component" value="Unassembled WGS sequence"/>
</dbReference>
<dbReference type="RefSeq" id="WP_109942030.1">
    <property type="nucleotide sequence ID" value="NZ_CP176366.1"/>
</dbReference>
<protein>
    <recommendedName>
        <fullName evidence="3">DUF2225 domain-containing protein</fullName>
    </recommendedName>
</protein>
<keyword evidence="2" id="KW-1185">Reference proteome</keyword>
<sequence>MINNESKKVTCAICGTMNQQNIIIIPETRHYVYPGLESISAIQNALLCHIQECSVCGYCAPDLSEADKLMETIVRSDQYRLISQDKTMPEIARRYMAYAYCIEKQSSYHDALFASITASRICDAINEHLSGSTCRKMAIRYLLLCKDNGDIIWKKPGHFELILADLYRRTASFEEAEITVKKGLTKATDPDLLILLHDTKSRISRWDTLYYPLG</sequence>
<organism evidence="1 2">
    <name type="scientific">Methanospirillum stamsii</name>
    <dbReference type="NCBI Taxonomy" id="1277351"/>
    <lineage>
        <taxon>Archaea</taxon>
        <taxon>Methanobacteriati</taxon>
        <taxon>Methanobacteriota</taxon>
        <taxon>Stenosarchaea group</taxon>
        <taxon>Methanomicrobia</taxon>
        <taxon>Methanomicrobiales</taxon>
        <taxon>Methanospirillaceae</taxon>
        <taxon>Methanospirillum</taxon>
    </lineage>
</organism>
<accession>A0A2V2MST2</accession>
<evidence type="ECO:0000313" key="2">
    <source>
        <dbReference type="Proteomes" id="UP000245934"/>
    </source>
</evidence>
<evidence type="ECO:0000313" key="1">
    <source>
        <dbReference type="EMBL" id="PWR70469.1"/>
    </source>
</evidence>
<name>A0A2V2MST2_9EURY</name>
<evidence type="ECO:0008006" key="3">
    <source>
        <dbReference type="Google" id="ProtNLM"/>
    </source>
</evidence>
<reference evidence="1 2" key="1">
    <citation type="submission" date="2018-05" db="EMBL/GenBank/DDBJ databases">
        <title>Draft genome of Methanospirillum stamsii Pt1.</title>
        <authorList>
            <person name="Dueholm M.S."/>
            <person name="Nielsen P.H."/>
            <person name="Bakmann L.F."/>
            <person name="Otzen D.E."/>
        </authorList>
    </citation>
    <scope>NUCLEOTIDE SEQUENCE [LARGE SCALE GENOMIC DNA]</scope>
    <source>
        <strain evidence="1 2">Pt1</strain>
    </source>
</reference>
<comment type="caution">
    <text evidence="1">The sequence shown here is derived from an EMBL/GenBank/DDBJ whole genome shotgun (WGS) entry which is preliminary data.</text>
</comment>
<dbReference type="OrthoDB" id="106086at2157"/>
<proteinExistence type="predicted"/>
<gene>
    <name evidence="1" type="ORF">DLD82_15460</name>
</gene>
<dbReference type="EMBL" id="QGMZ01000041">
    <property type="protein sequence ID" value="PWR70469.1"/>
    <property type="molecule type" value="Genomic_DNA"/>
</dbReference>